<accession>A0A0B6XVJ0</accession>
<sequence>AFPNVYEEHPAMPSAGSGNENDDHIWVPQSNFDRPAQIESPPIGFESFDFETFGHVKFGKSEEEFMKEKAAPTF</sequence>
<feature type="non-terminal residue" evidence="2">
    <location>
        <position position="1"/>
    </location>
</feature>
<feature type="compositionally biased region" description="Basic and acidic residues" evidence="1">
    <location>
        <begin position="1"/>
        <end position="10"/>
    </location>
</feature>
<feature type="non-terminal residue" evidence="2">
    <location>
        <position position="74"/>
    </location>
</feature>
<gene>
    <name evidence="2" type="primary">ORF1071</name>
</gene>
<proteinExistence type="predicted"/>
<name>A0A0B6XVJ0_9EUPU</name>
<feature type="region of interest" description="Disordered" evidence="1">
    <location>
        <begin position="1"/>
        <end position="28"/>
    </location>
</feature>
<evidence type="ECO:0000313" key="2">
    <source>
        <dbReference type="EMBL" id="CEK47305.1"/>
    </source>
</evidence>
<dbReference type="EMBL" id="HACG01000440">
    <property type="protein sequence ID" value="CEK47305.1"/>
    <property type="molecule type" value="Transcribed_RNA"/>
</dbReference>
<organism evidence="2">
    <name type="scientific">Arion vulgaris</name>
    <dbReference type="NCBI Taxonomy" id="1028688"/>
    <lineage>
        <taxon>Eukaryota</taxon>
        <taxon>Metazoa</taxon>
        <taxon>Spiralia</taxon>
        <taxon>Lophotrochozoa</taxon>
        <taxon>Mollusca</taxon>
        <taxon>Gastropoda</taxon>
        <taxon>Heterobranchia</taxon>
        <taxon>Euthyneura</taxon>
        <taxon>Panpulmonata</taxon>
        <taxon>Eupulmonata</taxon>
        <taxon>Stylommatophora</taxon>
        <taxon>Helicina</taxon>
        <taxon>Arionoidea</taxon>
        <taxon>Arionidae</taxon>
        <taxon>Arion</taxon>
    </lineage>
</organism>
<dbReference type="AlphaFoldDB" id="A0A0B6XVJ0"/>
<reference evidence="2" key="1">
    <citation type="submission" date="2014-12" db="EMBL/GenBank/DDBJ databases">
        <title>Insight into the proteome of Arion vulgaris.</title>
        <authorList>
            <person name="Aradska J."/>
            <person name="Bulat T."/>
            <person name="Smidak R."/>
            <person name="Sarate P."/>
            <person name="Gangsoo J."/>
            <person name="Sialana F."/>
            <person name="Bilban M."/>
            <person name="Lubec G."/>
        </authorList>
    </citation>
    <scope>NUCLEOTIDE SEQUENCE</scope>
    <source>
        <tissue evidence="2">Skin</tissue>
    </source>
</reference>
<protein>
    <submittedName>
        <fullName evidence="2">Uncharacterized protein</fullName>
    </submittedName>
</protein>
<evidence type="ECO:0000256" key="1">
    <source>
        <dbReference type="SAM" id="MobiDB-lite"/>
    </source>
</evidence>